<feature type="binding site" evidence="7">
    <location>
        <begin position="87"/>
        <end position="91"/>
    </location>
    <ligand>
        <name>ATP</name>
        <dbReference type="ChEBI" id="CHEBI:30616"/>
    </ligand>
</feature>
<dbReference type="GO" id="GO:0051082">
    <property type="term" value="F:unfolded protein binding"/>
    <property type="evidence" value="ECO:0007669"/>
    <property type="project" value="UniProtKB-UniRule"/>
</dbReference>
<dbReference type="SUPFAM" id="SSF48592">
    <property type="entry name" value="GroEL equatorial domain-like"/>
    <property type="match status" value="1"/>
</dbReference>
<name>A0A2R8BN10_9RHOB</name>
<dbReference type="NCBIfam" id="TIGR02348">
    <property type="entry name" value="GroEL"/>
    <property type="match status" value="1"/>
</dbReference>
<feature type="binding site" evidence="7">
    <location>
        <position position="415"/>
    </location>
    <ligand>
        <name>ATP</name>
        <dbReference type="ChEBI" id="CHEBI:30616"/>
    </ligand>
</feature>
<comment type="subunit">
    <text evidence="7 9">Forms a cylinder of 14 subunits composed of two heptameric rings stacked back-to-back. Interacts with the co-chaperonin GroES.</text>
</comment>
<comment type="subcellular location">
    <subcellularLocation>
        <location evidence="7">Cytoplasm</location>
    </subcellularLocation>
</comment>
<dbReference type="Gene3D" id="3.30.260.10">
    <property type="entry name" value="TCP-1-like chaperonin intermediate domain"/>
    <property type="match status" value="1"/>
</dbReference>
<evidence type="ECO:0000256" key="1">
    <source>
        <dbReference type="ARBA" id="ARBA00006607"/>
    </source>
</evidence>
<evidence type="ECO:0000256" key="9">
    <source>
        <dbReference type="RuleBase" id="RU000419"/>
    </source>
</evidence>
<feature type="binding site" evidence="7">
    <location>
        <position position="496"/>
    </location>
    <ligand>
        <name>ATP</name>
        <dbReference type="ChEBI" id="CHEBI:30616"/>
    </ligand>
</feature>
<dbReference type="GO" id="GO:0042026">
    <property type="term" value="P:protein refolding"/>
    <property type="evidence" value="ECO:0007669"/>
    <property type="project" value="UniProtKB-UniRule"/>
</dbReference>
<keyword evidence="4 7" id="KW-0067">ATP-binding</keyword>
<dbReference type="InterPro" id="IPR001844">
    <property type="entry name" value="Cpn60/GroEL"/>
</dbReference>
<dbReference type="FunFam" id="3.50.7.10:FF:000001">
    <property type="entry name" value="60 kDa chaperonin"/>
    <property type="match status" value="1"/>
</dbReference>
<dbReference type="FunFam" id="1.10.560.10:FF:000001">
    <property type="entry name" value="60 kDa chaperonin"/>
    <property type="match status" value="1"/>
</dbReference>
<dbReference type="PANTHER" id="PTHR45633">
    <property type="entry name" value="60 KDA HEAT SHOCK PROTEIN, MITOCHONDRIAL"/>
    <property type="match status" value="1"/>
</dbReference>
<dbReference type="GO" id="GO:0005524">
    <property type="term" value="F:ATP binding"/>
    <property type="evidence" value="ECO:0007669"/>
    <property type="project" value="UniProtKB-UniRule"/>
</dbReference>
<dbReference type="EC" id="5.6.1.7" evidence="7"/>
<evidence type="ECO:0000256" key="2">
    <source>
        <dbReference type="ARBA" id="ARBA00022490"/>
    </source>
</evidence>
<feature type="binding site" evidence="7">
    <location>
        <position position="51"/>
    </location>
    <ligand>
        <name>ATP</name>
        <dbReference type="ChEBI" id="CHEBI:30616"/>
    </ligand>
</feature>
<dbReference type="SUPFAM" id="SSF52029">
    <property type="entry name" value="GroEL apical domain-like"/>
    <property type="match status" value="1"/>
</dbReference>
<comment type="caution">
    <text evidence="7">Lacks conserved residue(s) required for the propagation of feature annotation.</text>
</comment>
<dbReference type="CDD" id="cd03344">
    <property type="entry name" value="GroEL"/>
    <property type="match status" value="1"/>
</dbReference>
<accession>A0A2R8BN10</accession>
<evidence type="ECO:0000313" key="12">
    <source>
        <dbReference type="Proteomes" id="UP000244924"/>
    </source>
</evidence>
<dbReference type="RefSeq" id="WP_108854748.1">
    <property type="nucleotide sequence ID" value="NZ_OMOQ01000004.1"/>
</dbReference>
<reference evidence="11 12" key="1">
    <citation type="submission" date="2018-03" db="EMBL/GenBank/DDBJ databases">
        <authorList>
            <person name="Keele B.F."/>
        </authorList>
    </citation>
    <scope>NUCLEOTIDE SEQUENCE [LARGE SCALE GENOMIC DNA]</scope>
    <source>
        <strain evidence="11 12">CECT 8626</strain>
    </source>
</reference>
<sequence>MAAKDVKFDTDARDRMLKGVNILADAVKVTLGPKGRNVVLDKSFGAPRITKDGVTVAKEIELSDKFENMGAQMVKEVASRTNDEAGDGTTTATVLAQAIVREGLKQVAAGLNPMDLKRGIDLATSKVVEAIKKASRPVSDSAEVAQVGTISANGEAEIGRQIADAMQKVGNEGVITVEENKGLETDTEVVEGMQFDRGYLSPYFVTNPDKMVAELEDCMILLHEKKLSSLQPMVPLLESVIQSQKPLLIIAEDVEGEALATLVVNKLRGGLKIAAVKAPGFGDRRKAMLQDIAILTGGQVISEDLGMKLENVGLDMLGSAKKVVIKKDDTTVIDGAGEKAEIEARVAQIRTQIEETTSDYDKEKLQERVAKLAGGVAVIRVGGMTEVEVKERKDRVDDALNATRAAVQEGIVVGGGVSLIQAAKTLDKVKGANSDQNAGIAIVRRALEAPLRQIAENAGVDGSVVAGKVRESDDAKFGFNAQTEEYGDMFKFGVIDPAKVVRTALEDASSVAGLLITTEAMVADKPEPKGASAGGGMPDMGGMGGMM</sequence>
<comment type="similarity">
    <text evidence="1 7 8">Belongs to the chaperonin (HSP60) family.</text>
</comment>
<feature type="binding site" evidence="7">
    <location>
        <begin position="30"/>
        <end position="33"/>
    </location>
    <ligand>
        <name>ATP</name>
        <dbReference type="ChEBI" id="CHEBI:30616"/>
    </ligand>
</feature>
<dbReference type="GO" id="GO:0005737">
    <property type="term" value="C:cytoplasm"/>
    <property type="evidence" value="ECO:0007669"/>
    <property type="project" value="UniProtKB-SubCell"/>
</dbReference>
<evidence type="ECO:0000256" key="8">
    <source>
        <dbReference type="RuleBase" id="RU000418"/>
    </source>
</evidence>
<dbReference type="OrthoDB" id="9766614at2"/>
<dbReference type="EMBL" id="OMOQ01000004">
    <property type="protein sequence ID" value="SPH24740.1"/>
    <property type="molecule type" value="Genomic_DNA"/>
</dbReference>
<dbReference type="PRINTS" id="PR00298">
    <property type="entry name" value="CHAPERONIN60"/>
</dbReference>
<evidence type="ECO:0000256" key="10">
    <source>
        <dbReference type="SAM" id="MobiDB-lite"/>
    </source>
</evidence>
<dbReference type="InterPro" id="IPR027410">
    <property type="entry name" value="TCP-1-like_intermed_sf"/>
</dbReference>
<comment type="function">
    <text evidence="7 9">Together with its co-chaperonin GroES, plays an essential role in assisting protein folding. The GroEL-GroES system forms a nano-cage that allows encapsulation of the non-native substrate proteins and provides a physical environment optimized to promote and accelerate protein folding.</text>
</comment>
<evidence type="ECO:0000256" key="5">
    <source>
        <dbReference type="ARBA" id="ARBA00023186"/>
    </source>
</evidence>
<dbReference type="Gene3D" id="3.50.7.10">
    <property type="entry name" value="GroEL"/>
    <property type="match status" value="1"/>
</dbReference>
<keyword evidence="6 7" id="KW-0413">Isomerase</keyword>
<dbReference type="Proteomes" id="UP000244924">
    <property type="component" value="Unassembled WGS sequence"/>
</dbReference>
<dbReference type="InterPro" id="IPR027413">
    <property type="entry name" value="GROEL-like_equatorial_sf"/>
</dbReference>
<dbReference type="HAMAP" id="MF_00600">
    <property type="entry name" value="CH60"/>
    <property type="match status" value="1"/>
</dbReference>
<dbReference type="NCBIfam" id="NF009488">
    <property type="entry name" value="PRK12850.1"/>
    <property type="match status" value="1"/>
</dbReference>
<dbReference type="InterPro" id="IPR018370">
    <property type="entry name" value="Chaperonin_Cpn60_CS"/>
</dbReference>
<evidence type="ECO:0000256" key="4">
    <source>
        <dbReference type="ARBA" id="ARBA00022840"/>
    </source>
</evidence>
<keyword evidence="12" id="KW-1185">Reference proteome</keyword>
<keyword evidence="5 7" id="KW-0143">Chaperone</keyword>
<feature type="compositionally biased region" description="Gly residues" evidence="10">
    <location>
        <begin position="532"/>
        <end position="547"/>
    </location>
</feature>
<dbReference type="Pfam" id="PF00118">
    <property type="entry name" value="Cpn60_TCP1"/>
    <property type="match status" value="1"/>
</dbReference>
<proteinExistence type="inferred from homology"/>
<keyword evidence="2 7" id="KW-0963">Cytoplasm</keyword>
<organism evidence="11 12">
    <name type="scientific">Albidovulum aquaemixtae</name>
    <dbReference type="NCBI Taxonomy" id="1542388"/>
    <lineage>
        <taxon>Bacteria</taxon>
        <taxon>Pseudomonadati</taxon>
        <taxon>Pseudomonadota</taxon>
        <taxon>Alphaproteobacteria</taxon>
        <taxon>Rhodobacterales</taxon>
        <taxon>Paracoccaceae</taxon>
        <taxon>Albidovulum</taxon>
    </lineage>
</organism>
<dbReference type="PROSITE" id="PS00296">
    <property type="entry name" value="CHAPERONINS_CPN60"/>
    <property type="match status" value="1"/>
</dbReference>
<dbReference type="NCBIfam" id="NF009487">
    <property type="entry name" value="PRK12849.1"/>
    <property type="match status" value="1"/>
</dbReference>
<dbReference type="InterPro" id="IPR002423">
    <property type="entry name" value="Cpn60/GroEL/TCP-1"/>
</dbReference>
<dbReference type="GO" id="GO:0140662">
    <property type="term" value="F:ATP-dependent protein folding chaperone"/>
    <property type="evidence" value="ECO:0007669"/>
    <property type="project" value="InterPro"/>
</dbReference>
<feature type="region of interest" description="Disordered" evidence="10">
    <location>
        <begin position="525"/>
        <end position="547"/>
    </location>
</feature>
<dbReference type="GO" id="GO:0016853">
    <property type="term" value="F:isomerase activity"/>
    <property type="evidence" value="ECO:0007669"/>
    <property type="project" value="UniProtKB-KW"/>
</dbReference>
<dbReference type="SUPFAM" id="SSF54849">
    <property type="entry name" value="GroEL-intermediate domain like"/>
    <property type="match status" value="1"/>
</dbReference>
<protein>
    <recommendedName>
        <fullName evidence="7">Chaperonin GroEL</fullName>
        <ecNumber evidence="7">5.6.1.7</ecNumber>
    </recommendedName>
    <alternativeName>
        <fullName evidence="7">60 kDa chaperonin</fullName>
    </alternativeName>
    <alternativeName>
        <fullName evidence="7">Chaperonin-60</fullName>
        <shortName evidence="7">Cpn60</shortName>
    </alternativeName>
</protein>
<evidence type="ECO:0000256" key="3">
    <source>
        <dbReference type="ARBA" id="ARBA00022741"/>
    </source>
</evidence>
<gene>
    <name evidence="7 11" type="primary">groL</name>
    <name evidence="7" type="synonym">groEL</name>
    <name evidence="11" type="ORF">DEA8626_03778</name>
</gene>
<evidence type="ECO:0000256" key="6">
    <source>
        <dbReference type="ARBA" id="ARBA00023235"/>
    </source>
</evidence>
<dbReference type="NCBIfam" id="NF000592">
    <property type="entry name" value="PRK00013.1"/>
    <property type="match status" value="1"/>
</dbReference>
<dbReference type="NCBIfam" id="NF009489">
    <property type="entry name" value="PRK12851.1"/>
    <property type="match status" value="1"/>
</dbReference>
<evidence type="ECO:0000313" key="11">
    <source>
        <dbReference type="EMBL" id="SPH24740.1"/>
    </source>
</evidence>
<dbReference type="AlphaFoldDB" id="A0A2R8BN10"/>
<keyword evidence="3 7" id="KW-0547">Nucleotide-binding</keyword>
<dbReference type="Gene3D" id="1.10.560.10">
    <property type="entry name" value="GroEL-like equatorial domain"/>
    <property type="match status" value="1"/>
</dbReference>
<evidence type="ECO:0000256" key="7">
    <source>
        <dbReference type="HAMAP-Rule" id="MF_00600"/>
    </source>
</evidence>
<dbReference type="InterPro" id="IPR027409">
    <property type="entry name" value="GroEL-like_apical_dom_sf"/>
</dbReference>